<proteinExistence type="predicted"/>
<evidence type="ECO:0000256" key="4">
    <source>
        <dbReference type="ARBA" id="ARBA00022777"/>
    </source>
</evidence>
<dbReference type="InterPro" id="IPR011009">
    <property type="entry name" value="Kinase-like_dom_sf"/>
</dbReference>
<dbReference type="PANTHER" id="PTHR24058:SF17">
    <property type="entry name" value="HOMEODOMAIN INTERACTING PROTEIN KINASE, ISOFORM D"/>
    <property type="match status" value="1"/>
</dbReference>
<dbReference type="Gene3D" id="1.10.510.10">
    <property type="entry name" value="Transferase(Phosphotransferase) domain 1"/>
    <property type="match status" value="2"/>
</dbReference>
<evidence type="ECO:0000256" key="2">
    <source>
        <dbReference type="ARBA" id="ARBA00022679"/>
    </source>
</evidence>
<reference evidence="9 10" key="1">
    <citation type="journal article" date="2018" name="Gigascience">
        <title>Genomes of trombidid mites reveal novel predicted allergens and laterally-transferred genes associated with secondary metabolism.</title>
        <authorList>
            <person name="Dong X."/>
            <person name="Chaisiri K."/>
            <person name="Xia D."/>
            <person name="Armstrong S.D."/>
            <person name="Fang Y."/>
            <person name="Donnelly M.J."/>
            <person name="Kadowaki T."/>
            <person name="McGarry J.W."/>
            <person name="Darby A.C."/>
            <person name="Makepeace B.L."/>
        </authorList>
    </citation>
    <scope>NUCLEOTIDE SEQUENCE [LARGE SCALE GENOMIC DNA]</scope>
    <source>
        <strain evidence="9">UoL-WK</strain>
    </source>
</reference>
<accession>A0A3S3Q1G7</accession>
<keyword evidence="9" id="KW-0238">DNA-binding</keyword>
<name>A0A3S3Q1G7_9ACAR</name>
<gene>
    <name evidence="9" type="ORF">B4U79_05913</name>
</gene>
<keyword evidence="10" id="KW-1185">Reference proteome</keyword>
<keyword evidence="2" id="KW-0808">Transferase</keyword>
<dbReference type="GO" id="GO:0004713">
    <property type="term" value="F:protein tyrosine kinase activity"/>
    <property type="evidence" value="ECO:0007669"/>
    <property type="project" value="TreeGrafter"/>
</dbReference>
<dbReference type="PROSITE" id="PS00107">
    <property type="entry name" value="PROTEIN_KINASE_ATP"/>
    <property type="match status" value="1"/>
</dbReference>
<evidence type="ECO:0000256" key="5">
    <source>
        <dbReference type="ARBA" id="ARBA00022840"/>
    </source>
</evidence>
<dbReference type="FunFam" id="3.30.200.20:FF:000022">
    <property type="entry name" value="Homeodomain-interacting protein kinase 2 isoform 1"/>
    <property type="match status" value="1"/>
</dbReference>
<feature type="region of interest" description="Disordered" evidence="7">
    <location>
        <begin position="712"/>
        <end position="739"/>
    </location>
</feature>
<feature type="domain" description="Protein kinase" evidence="8">
    <location>
        <begin position="32"/>
        <end position="313"/>
    </location>
</feature>
<feature type="binding site" evidence="6">
    <location>
        <position position="61"/>
    </location>
    <ligand>
        <name>ATP</name>
        <dbReference type="ChEBI" id="CHEBI:30616"/>
    </ligand>
</feature>
<dbReference type="InterPro" id="IPR050494">
    <property type="entry name" value="Ser_Thr_dual-spec_kinase"/>
</dbReference>
<evidence type="ECO:0000256" key="7">
    <source>
        <dbReference type="SAM" id="MobiDB-lite"/>
    </source>
</evidence>
<comment type="caution">
    <text evidence="9">The sequence shown here is derived from an EMBL/GenBank/DDBJ whole genome shotgun (WGS) entry which is preliminary data.</text>
</comment>
<keyword evidence="4 9" id="KW-0418">Kinase</keyword>
<evidence type="ECO:0000313" key="10">
    <source>
        <dbReference type="Proteomes" id="UP000285301"/>
    </source>
</evidence>
<evidence type="ECO:0000256" key="6">
    <source>
        <dbReference type="PROSITE-ProRule" id="PRU10141"/>
    </source>
</evidence>
<dbReference type="SUPFAM" id="SSF56112">
    <property type="entry name" value="Protein kinase-like (PK-like)"/>
    <property type="match status" value="1"/>
</dbReference>
<sequence>MAPASAKTNSSNSEGDYQLVQHEVLYSGSNQYEVLEFLGRGTFGQVVKCWKKGTNEIVAIKILKNHPSYQRQGQIEVSILHRLSQESSDEYNFVRAYECFTHKNHTCLVFEMLEQNLYDFLKQNKFQPLPLKFIRPILQQVLTALLKLKSRYYRAPEIILGLPFCEAIDMWSLGCVIAELFLGWPLYPGASEYDQIRYISQTQGLPAEHMLNAASKTTRFFHRETDSNYPFWRLKSPDEHEAETNIKSKEARKYIFNCLDDMAQVNVPTDLEGGELLAEKADRREFIDLLKRMLTLDQDRRVTPGEALNHNFVTLNHLLDYAHCSNVKSSVQMMEVCRRGRYRNSLTSSSSVASETNGYVSQEQSAQAALVNNMNTSSNVTLTFNNLQNQIPAGYAAQFAAAAAAAQPTTNFYHQVTAPRIAATTSTRAFAARAAALQAAAAAAVPFQATTLCVPSILCQPPGGHQATVPSAPGPPGPYQSLNSPAKHMVPMVAPQPQATVQFQPSLLATQQYVPVSAVTVQWPPQAPPSSVATGPTNRQQLFVPHWQQFSAAAAQRAAIAALQQSQQQANAVLSDDSWPRSLVLDRTAAAMLHAAAPEPTLIPLTELQSGAAPEAIYDHLARAADRNSLLAAGQQITTGSWGMVSAQPAHQQLFHHQQAHQVGPPLPAHGATLLAAIPSSKRQRTITTTAAAAMAAAVEASNSRATMARENNQTHLSPVKKRVKESSPPKWQMPEPHVATSSCSSRRFVESGYASVSCGSPNLLQLSDDLQDSRNYRQVVVVREGQGTNAGKMSKKQSHQTITLDDTPSPAVSVITISDSSDEESQPSHSEQTPICCKNVKNSKLVSLKVPQQTSTVSSTCESVLPLTPEENCITYNNNSQQSSSVRNVYKNTNSIRKNVISCVSVNDSETDLISSTSNFSPLRTMPDFVHSTNSNKVIKPEPTQNAQHTWDKYQVMTAKQEAISDDEDTRWVPPAHQPISYSVLASTGGIPPLAHSGSLNSWKLTEK</sequence>
<dbReference type="GO" id="GO:0003677">
    <property type="term" value="F:DNA binding"/>
    <property type="evidence" value="ECO:0007669"/>
    <property type="project" value="UniProtKB-KW"/>
</dbReference>
<dbReference type="PANTHER" id="PTHR24058">
    <property type="entry name" value="DUAL SPECIFICITY PROTEIN KINASE"/>
    <property type="match status" value="1"/>
</dbReference>
<dbReference type="AlphaFoldDB" id="A0A3S3Q1G7"/>
<dbReference type="STRING" id="1965070.A0A3S3Q1G7"/>
<dbReference type="GO" id="GO:0005524">
    <property type="term" value="F:ATP binding"/>
    <property type="evidence" value="ECO:0007669"/>
    <property type="project" value="UniProtKB-UniRule"/>
</dbReference>
<organism evidence="9 10">
    <name type="scientific">Dinothrombium tinctorium</name>
    <dbReference type="NCBI Taxonomy" id="1965070"/>
    <lineage>
        <taxon>Eukaryota</taxon>
        <taxon>Metazoa</taxon>
        <taxon>Ecdysozoa</taxon>
        <taxon>Arthropoda</taxon>
        <taxon>Chelicerata</taxon>
        <taxon>Arachnida</taxon>
        <taxon>Acari</taxon>
        <taxon>Acariformes</taxon>
        <taxon>Trombidiformes</taxon>
        <taxon>Prostigmata</taxon>
        <taxon>Anystina</taxon>
        <taxon>Parasitengona</taxon>
        <taxon>Trombidioidea</taxon>
        <taxon>Trombidiidae</taxon>
        <taxon>Dinothrombium</taxon>
    </lineage>
</organism>
<dbReference type="GO" id="GO:0004674">
    <property type="term" value="F:protein serine/threonine kinase activity"/>
    <property type="evidence" value="ECO:0007669"/>
    <property type="project" value="UniProtKB-KW"/>
</dbReference>
<dbReference type="Pfam" id="PF00069">
    <property type="entry name" value="Pkinase"/>
    <property type="match status" value="2"/>
</dbReference>
<dbReference type="Gene3D" id="3.30.200.20">
    <property type="entry name" value="Phosphorylase Kinase, domain 1"/>
    <property type="match status" value="1"/>
</dbReference>
<evidence type="ECO:0000256" key="3">
    <source>
        <dbReference type="ARBA" id="ARBA00022741"/>
    </source>
</evidence>
<dbReference type="CDD" id="cd14211">
    <property type="entry name" value="STKc_HIPK"/>
    <property type="match status" value="1"/>
</dbReference>
<dbReference type="InterPro" id="IPR000719">
    <property type="entry name" value="Prot_kinase_dom"/>
</dbReference>
<dbReference type="OrthoDB" id="10030361at2759"/>
<dbReference type="GO" id="GO:0005737">
    <property type="term" value="C:cytoplasm"/>
    <property type="evidence" value="ECO:0007669"/>
    <property type="project" value="TreeGrafter"/>
</dbReference>
<evidence type="ECO:0000256" key="1">
    <source>
        <dbReference type="ARBA" id="ARBA00022527"/>
    </source>
</evidence>
<dbReference type="PROSITE" id="PS50011">
    <property type="entry name" value="PROTEIN_KINASE_DOM"/>
    <property type="match status" value="1"/>
</dbReference>
<dbReference type="GO" id="GO:0005634">
    <property type="term" value="C:nucleus"/>
    <property type="evidence" value="ECO:0007669"/>
    <property type="project" value="TreeGrafter"/>
</dbReference>
<dbReference type="EMBL" id="NCKU01001441">
    <property type="protein sequence ID" value="RWS12106.1"/>
    <property type="molecule type" value="Genomic_DNA"/>
</dbReference>
<keyword evidence="9" id="KW-0371">Homeobox</keyword>
<protein>
    <submittedName>
        <fullName evidence="9">Homeodomain-interacting protein kinase 2-like protein</fullName>
    </submittedName>
</protein>
<keyword evidence="3 6" id="KW-0547">Nucleotide-binding</keyword>
<keyword evidence="5 6" id="KW-0067">ATP-binding</keyword>
<evidence type="ECO:0000259" key="8">
    <source>
        <dbReference type="PROSITE" id="PS50011"/>
    </source>
</evidence>
<evidence type="ECO:0000313" key="9">
    <source>
        <dbReference type="EMBL" id="RWS12106.1"/>
    </source>
</evidence>
<feature type="region of interest" description="Disordered" evidence="7">
    <location>
        <begin position="789"/>
        <end position="808"/>
    </location>
</feature>
<keyword evidence="1" id="KW-0723">Serine/threonine-protein kinase</keyword>
<dbReference type="InterPro" id="IPR017441">
    <property type="entry name" value="Protein_kinase_ATP_BS"/>
</dbReference>
<dbReference type="Proteomes" id="UP000285301">
    <property type="component" value="Unassembled WGS sequence"/>
</dbReference>